<dbReference type="Gene3D" id="3.30.2170.10">
    <property type="entry name" value="archaeoglobus fulgidus dsm 4304 superfamily"/>
    <property type="match status" value="1"/>
</dbReference>
<gene>
    <name evidence="1" type="ORF">MONAX_5E015643</name>
</gene>
<dbReference type="Proteomes" id="UP000335636">
    <property type="component" value="Unassembled WGS sequence"/>
</dbReference>
<protein>
    <submittedName>
        <fullName evidence="1">Uncharacterized protein</fullName>
    </submittedName>
</protein>
<organism evidence="1 2">
    <name type="scientific">Marmota monax</name>
    <name type="common">Woodchuck</name>
    <dbReference type="NCBI Taxonomy" id="9995"/>
    <lineage>
        <taxon>Eukaryota</taxon>
        <taxon>Metazoa</taxon>
        <taxon>Chordata</taxon>
        <taxon>Craniata</taxon>
        <taxon>Vertebrata</taxon>
        <taxon>Euteleostomi</taxon>
        <taxon>Mammalia</taxon>
        <taxon>Eutheria</taxon>
        <taxon>Euarchontoglires</taxon>
        <taxon>Glires</taxon>
        <taxon>Rodentia</taxon>
        <taxon>Sciuromorpha</taxon>
        <taxon>Sciuridae</taxon>
        <taxon>Xerinae</taxon>
        <taxon>Marmotini</taxon>
        <taxon>Marmota</taxon>
    </lineage>
</organism>
<sequence>CMAYCCPTPLPQFTLLCPLPSFGVACYIGVLTKLPCTGVAKKLLQVDMLEKSALQKEK</sequence>
<evidence type="ECO:0000313" key="1">
    <source>
        <dbReference type="EMBL" id="VTJ74171.1"/>
    </source>
</evidence>
<dbReference type="GO" id="GO:0006281">
    <property type="term" value="P:DNA repair"/>
    <property type="evidence" value="ECO:0007669"/>
    <property type="project" value="InterPro"/>
</dbReference>
<accession>A0A5E4BYV3</accession>
<name>A0A5E4BYV3_MARMO</name>
<feature type="non-terminal residue" evidence="1">
    <location>
        <position position="58"/>
    </location>
</feature>
<feature type="non-terminal residue" evidence="1">
    <location>
        <position position="1"/>
    </location>
</feature>
<reference evidence="1" key="1">
    <citation type="submission" date="2019-04" db="EMBL/GenBank/DDBJ databases">
        <authorList>
            <person name="Alioto T."/>
            <person name="Alioto T."/>
        </authorList>
    </citation>
    <scope>NUCLEOTIDE SEQUENCE [LARGE SCALE GENOMIC DNA]</scope>
</reference>
<comment type="caution">
    <text evidence="1">The sequence shown here is derived from an EMBL/GenBank/DDBJ whole genome shotgun (WGS) entry which is preliminary data.</text>
</comment>
<dbReference type="AlphaFoldDB" id="A0A5E4BYV3"/>
<dbReference type="Pfam" id="PF04493">
    <property type="entry name" value="Endonuclease_5"/>
    <property type="match status" value="1"/>
</dbReference>
<evidence type="ECO:0000313" key="2">
    <source>
        <dbReference type="Proteomes" id="UP000335636"/>
    </source>
</evidence>
<proteinExistence type="predicted"/>
<dbReference type="EMBL" id="CABDUW010000720">
    <property type="protein sequence ID" value="VTJ74171.1"/>
    <property type="molecule type" value="Genomic_DNA"/>
</dbReference>
<dbReference type="InterPro" id="IPR007581">
    <property type="entry name" value="Endonuclease-V"/>
</dbReference>
<keyword evidence="2" id="KW-1185">Reference proteome</keyword>
<dbReference type="GO" id="GO:0004519">
    <property type="term" value="F:endonuclease activity"/>
    <property type="evidence" value="ECO:0007669"/>
    <property type="project" value="InterPro"/>
</dbReference>